<dbReference type="Pfam" id="PF00808">
    <property type="entry name" value="CBFD_NFYB_HMF"/>
    <property type="match status" value="1"/>
</dbReference>
<evidence type="ECO:0000313" key="16">
    <source>
        <dbReference type="Proteomes" id="UP001066276"/>
    </source>
</evidence>
<evidence type="ECO:0000256" key="8">
    <source>
        <dbReference type="ARBA" id="ARBA00023242"/>
    </source>
</evidence>
<dbReference type="SUPFAM" id="SSF47113">
    <property type="entry name" value="Histone-fold"/>
    <property type="match status" value="1"/>
</dbReference>
<evidence type="ECO:0000256" key="5">
    <source>
        <dbReference type="ARBA" id="ARBA00022990"/>
    </source>
</evidence>
<sequence length="152" mass="17290">MSLPMSRIRVIMKSSPDVSNINQDALLLTTKATELFVRYLASYSYKNGTGKQKKELTYDDLSNTAEESDVFQFLADILPKKISVAEYLQLLKKEEEGVDNEERVTELEIDVDQDNDDDDDDDEEDDGEGEEEEEDEDDDDEDGNEDGEDTDT</sequence>
<dbReference type="InterPro" id="IPR009072">
    <property type="entry name" value="Histone-fold"/>
</dbReference>
<comment type="subcellular location">
    <subcellularLocation>
        <location evidence="1">Nucleus</location>
    </subcellularLocation>
</comment>
<evidence type="ECO:0000256" key="6">
    <source>
        <dbReference type="ARBA" id="ARBA00023054"/>
    </source>
</evidence>
<keyword evidence="7" id="KW-0238">DNA-binding</keyword>
<dbReference type="AlphaFoldDB" id="A0AAV7UZB4"/>
<feature type="domain" description="Transcription factor CBF/NF-Y/archaeal histone" evidence="14">
    <location>
        <begin position="1"/>
        <end position="62"/>
    </location>
</feature>
<evidence type="ECO:0000256" key="4">
    <source>
        <dbReference type="ARBA" id="ARBA00022695"/>
    </source>
</evidence>
<evidence type="ECO:0000256" key="9">
    <source>
        <dbReference type="ARBA" id="ARBA00059032"/>
    </source>
</evidence>
<dbReference type="EMBL" id="JANPWB010000004">
    <property type="protein sequence ID" value="KAJ1194437.1"/>
    <property type="molecule type" value="Genomic_DNA"/>
</dbReference>
<proteinExistence type="predicted"/>
<evidence type="ECO:0000256" key="10">
    <source>
        <dbReference type="ARBA" id="ARBA00062516"/>
    </source>
</evidence>
<evidence type="ECO:0000259" key="14">
    <source>
        <dbReference type="Pfam" id="PF00808"/>
    </source>
</evidence>
<gene>
    <name evidence="15" type="ORF">NDU88_003726</name>
</gene>
<accession>A0AAV7UZB4</accession>
<evidence type="ECO:0000256" key="1">
    <source>
        <dbReference type="ARBA" id="ARBA00004123"/>
    </source>
</evidence>
<keyword evidence="4" id="KW-0548">Nucleotidyltransferase</keyword>
<dbReference type="GO" id="GO:0008623">
    <property type="term" value="C:CHRAC"/>
    <property type="evidence" value="ECO:0007669"/>
    <property type="project" value="TreeGrafter"/>
</dbReference>
<evidence type="ECO:0000256" key="3">
    <source>
        <dbReference type="ARBA" id="ARBA00022679"/>
    </source>
</evidence>
<dbReference type="GO" id="GO:0006261">
    <property type="term" value="P:DNA-templated DNA replication"/>
    <property type="evidence" value="ECO:0007669"/>
    <property type="project" value="TreeGrafter"/>
</dbReference>
<comment type="subunit">
    <text evidence="10">Heterodimer with POLE3; binds to DNA. Component of the CHRAC ISWI chromatin remodeling complex at least composed of SMARCA5/SNF2H, BAZ1A/ACF1, CHRAC1 and POLE3; the complex preferentially binds DNA through the CHRAC1-POLE3 heterodimer and possesses ATP-dependent nucleosome-remodeling activity. Within the complex, the heterodimer with POLE3 interacts with SMARCA5/SNF2H; the interaction is direct and enhances nucleosome sliding activity by the SMARCA5/SNF2H and BAZ1A/ACF1 interaction. Within the complex, the heterodimer with POLE3 interacts with BAZ1A/ACF1; the interactions are direct.</text>
</comment>
<evidence type="ECO:0000256" key="7">
    <source>
        <dbReference type="ARBA" id="ARBA00023125"/>
    </source>
</evidence>
<evidence type="ECO:0000256" key="12">
    <source>
        <dbReference type="ARBA" id="ARBA00083235"/>
    </source>
</evidence>
<evidence type="ECO:0000256" key="13">
    <source>
        <dbReference type="SAM" id="MobiDB-lite"/>
    </source>
</evidence>
<keyword evidence="6" id="KW-0175">Coiled coil</keyword>
<name>A0AAV7UZB4_PLEWA</name>
<feature type="compositionally biased region" description="Basic and acidic residues" evidence="13">
    <location>
        <begin position="93"/>
        <end position="106"/>
    </location>
</feature>
<keyword evidence="16" id="KW-1185">Reference proteome</keyword>
<keyword evidence="5" id="KW-0007">Acetylation</keyword>
<protein>
    <recommendedName>
        <fullName evidence="11">Chromatin accessibility complex protein 1</fullName>
    </recommendedName>
    <alternativeName>
        <fullName evidence="12">DNA polymerase epsilon subunit p15</fullName>
    </alternativeName>
</protein>
<dbReference type="GO" id="GO:0006338">
    <property type="term" value="P:chromatin remodeling"/>
    <property type="evidence" value="ECO:0007669"/>
    <property type="project" value="TreeGrafter"/>
</dbReference>
<dbReference type="InterPro" id="IPR003958">
    <property type="entry name" value="CBFA_NFYB_domain"/>
</dbReference>
<comment type="caution">
    <text evidence="15">The sequence shown here is derived from an EMBL/GenBank/DDBJ whole genome shotgun (WGS) entry which is preliminary data.</text>
</comment>
<keyword evidence="2" id="KW-0597">Phosphoprotein</keyword>
<evidence type="ECO:0000256" key="11">
    <source>
        <dbReference type="ARBA" id="ARBA00071805"/>
    </source>
</evidence>
<dbReference type="PANTHER" id="PTHR10252:SF54">
    <property type="entry name" value="CHROMATIN ACCESSIBILITY COMPLEX PROTEIN 1"/>
    <property type="match status" value="1"/>
</dbReference>
<feature type="region of interest" description="Disordered" evidence="13">
    <location>
        <begin position="93"/>
        <end position="152"/>
    </location>
</feature>
<evidence type="ECO:0000256" key="2">
    <source>
        <dbReference type="ARBA" id="ARBA00022553"/>
    </source>
</evidence>
<reference evidence="15" key="1">
    <citation type="journal article" date="2022" name="bioRxiv">
        <title>Sequencing and chromosome-scale assembly of the giantPleurodeles waltlgenome.</title>
        <authorList>
            <person name="Brown T."/>
            <person name="Elewa A."/>
            <person name="Iarovenko S."/>
            <person name="Subramanian E."/>
            <person name="Araus A.J."/>
            <person name="Petzold A."/>
            <person name="Susuki M."/>
            <person name="Suzuki K.-i.T."/>
            <person name="Hayashi T."/>
            <person name="Toyoda A."/>
            <person name="Oliveira C."/>
            <person name="Osipova E."/>
            <person name="Leigh N.D."/>
            <person name="Simon A."/>
            <person name="Yun M.H."/>
        </authorList>
    </citation>
    <scope>NUCLEOTIDE SEQUENCE</scope>
    <source>
        <strain evidence="15">20211129_DDA</strain>
        <tissue evidence="15">Liver</tissue>
    </source>
</reference>
<dbReference type="CDD" id="cd22924">
    <property type="entry name" value="HFD_CHRAC1-like"/>
    <property type="match status" value="1"/>
</dbReference>
<dbReference type="Gene3D" id="1.10.20.10">
    <property type="entry name" value="Histone, subunit A"/>
    <property type="match status" value="1"/>
</dbReference>
<dbReference type="FunFam" id="1.10.20.10:FF:000048">
    <property type="entry name" value="Chromatin accessibility complex subunit 1"/>
    <property type="match status" value="1"/>
</dbReference>
<keyword evidence="3" id="KW-0808">Transferase</keyword>
<dbReference type="GO" id="GO:0003677">
    <property type="term" value="F:DNA binding"/>
    <property type="evidence" value="ECO:0007669"/>
    <property type="project" value="UniProtKB-KW"/>
</dbReference>
<dbReference type="Proteomes" id="UP001066276">
    <property type="component" value="Chromosome 2_2"/>
</dbReference>
<organism evidence="15 16">
    <name type="scientific">Pleurodeles waltl</name>
    <name type="common">Iberian ribbed newt</name>
    <dbReference type="NCBI Taxonomy" id="8319"/>
    <lineage>
        <taxon>Eukaryota</taxon>
        <taxon>Metazoa</taxon>
        <taxon>Chordata</taxon>
        <taxon>Craniata</taxon>
        <taxon>Vertebrata</taxon>
        <taxon>Euteleostomi</taxon>
        <taxon>Amphibia</taxon>
        <taxon>Batrachia</taxon>
        <taxon>Caudata</taxon>
        <taxon>Salamandroidea</taxon>
        <taxon>Salamandridae</taxon>
        <taxon>Pleurodelinae</taxon>
        <taxon>Pleurodeles</taxon>
    </lineage>
</organism>
<comment type="function">
    <text evidence="9">Forms a complex with DNA polymerase epsilon subunit POLE3 and binds naked DNA, which is then incorporated into chromatin, aided by the nucleosome remodeling activity of ISWI/SNF2H and ACF1. Does not enhance nucleosome sliding activity of the ACF-5 ISWI chromatin remodeling complex.</text>
</comment>
<dbReference type="PANTHER" id="PTHR10252">
    <property type="entry name" value="HISTONE-LIKE TRANSCRIPTION FACTOR CCAAT-RELATED"/>
    <property type="match status" value="1"/>
</dbReference>
<feature type="compositionally biased region" description="Acidic residues" evidence="13">
    <location>
        <begin position="107"/>
        <end position="152"/>
    </location>
</feature>
<dbReference type="GO" id="GO:0016779">
    <property type="term" value="F:nucleotidyltransferase activity"/>
    <property type="evidence" value="ECO:0007669"/>
    <property type="project" value="UniProtKB-KW"/>
</dbReference>
<dbReference type="GO" id="GO:0046982">
    <property type="term" value="F:protein heterodimerization activity"/>
    <property type="evidence" value="ECO:0007669"/>
    <property type="project" value="InterPro"/>
</dbReference>
<evidence type="ECO:0000313" key="15">
    <source>
        <dbReference type="EMBL" id="KAJ1194437.1"/>
    </source>
</evidence>
<keyword evidence="8" id="KW-0539">Nucleus</keyword>
<dbReference type="InterPro" id="IPR050568">
    <property type="entry name" value="Transcr_DNA_Rep_Reg"/>
</dbReference>